<proteinExistence type="predicted"/>
<keyword evidence="2" id="KW-1185">Reference proteome</keyword>
<reference evidence="1 2" key="1">
    <citation type="journal article" date="2015" name="Genome Biol. Evol.">
        <title>The genome of winter moth (Operophtera brumata) provides a genomic perspective on sexual dimorphism and phenology.</title>
        <authorList>
            <person name="Derks M.F."/>
            <person name="Smit S."/>
            <person name="Salis L."/>
            <person name="Schijlen E."/>
            <person name="Bossers A."/>
            <person name="Mateman C."/>
            <person name="Pijl A.S."/>
            <person name="de Ridder D."/>
            <person name="Groenen M.A."/>
            <person name="Visser M.E."/>
            <person name="Megens H.J."/>
        </authorList>
    </citation>
    <scope>NUCLEOTIDE SEQUENCE [LARGE SCALE GENOMIC DNA]</scope>
    <source>
        <strain evidence="1">WM2013NL</strain>
        <tissue evidence="1">Head and thorax</tissue>
    </source>
</reference>
<protein>
    <submittedName>
        <fullName evidence="1">Lodestar</fullName>
    </submittedName>
</protein>
<dbReference type="EMBL" id="JTDY01007758">
    <property type="protein sequence ID" value="KOB64965.1"/>
    <property type="molecule type" value="Genomic_DNA"/>
</dbReference>
<comment type="caution">
    <text evidence="1">The sequence shown here is derived from an EMBL/GenBank/DDBJ whole genome shotgun (WGS) entry which is preliminary data.</text>
</comment>
<evidence type="ECO:0000313" key="2">
    <source>
        <dbReference type="Proteomes" id="UP000037510"/>
    </source>
</evidence>
<evidence type="ECO:0000313" key="1">
    <source>
        <dbReference type="EMBL" id="KOB64965.1"/>
    </source>
</evidence>
<accession>A0A0L7KPC5</accession>
<gene>
    <name evidence="1" type="ORF">OBRU01_23411</name>
</gene>
<organism evidence="1 2">
    <name type="scientific">Operophtera brumata</name>
    <name type="common">Winter moth</name>
    <name type="synonym">Phalaena brumata</name>
    <dbReference type="NCBI Taxonomy" id="104452"/>
    <lineage>
        <taxon>Eukaryota</taxon>
        <taxon>Metazoa</taxon>
        <taxon>Ecdysozoa</taxon>
        <taxon>Arthropoda</taxon>
        <taxon>Hexapoda</taxon>
        <taxon>Insecta</taxon>
        <taxon>Pterygota</taxon>
        <taxon>Neoptera</taxon>
        <taxon>Endopterygota</taxon>
        <taxon>Lepidoptera</taxon>
        <taxon>Glossata</taxon>
        <taxon>Ditrysia</taxon>
        <taxon>Geometroidea</taxon>
        <taxon>Geometridae</taxon>
        <taxon>Larentiinae</taxon>
        <taxon>Operophtera</taxon>
    </lineage>
</organism>
<dbReference type="Proteomes" id="UP000037510">
    <property type="component" value="Unassembled WGS sequence"/>
</dbReference>
<name>A0A0L7KPC5_OPEBR</name>
<sequence length="197" mass="21670">MDCLNTIFTNKGTTTPCSSSHNPPPRYKPSWTASTLFTNKGTTTPCSSSHNPPPRYKPSWTASTLFTNKVVVSQWTSVLRLVETELKKQRIRSVPVPTRPALIYTVNDPKSDVKSELKKQRIRSVTLSGSLPVPTRPALIDAVNDPKSDVKTIRKLQEAKLKLAENVLTGARNSATTTLSIEDLKMLFNMGTTATDG</sequence>
<dbReference type="AlphaFoldDB" id="A0A0L7KPC5"/>